<dbReference type="Gene3D" id="2.60.120.10">
    <property type="entry name" value="Jelly Rolls"/>
    <property type="match status" value="1"/>
</dbReference>
<dbReference type="Proteomes" id="UP000321638">
    <property type="component" value="Unassembled WGS sequence"/>
</dbReference>
<dbReference type="PANTHER" id="PTHR46797:SF10">
    <property type="entry name" value="BLR1115 PROTEIN"/>
    <property type="match status" value="1"/>
</dbReference>
<comment type="caution">
    <text evidence="3">The sequence shown here is derived from an EMBL/GenBank/DDBJ whole genome shotgun (WGS) entry which is preliminary data.</text>
</comment>
<dbReference type="Pfam" id="PF01381">
    <property type="entry name" value="HTH_3"/>
    <property type="match status" value="1"/>
</dbReference>
<dbReference type="InterPro" id="IPR011051">
    <property type="entry name" value="RmlC_Cupin_sf"/>
</dbReference>
<dbReference type="GO" id="GO:0003700">
    <property type="term" value="F:DNA-binding transcription factor activity"/>
    <property type="evidence" value="ECO:0007669"/>
    <property type="project" value="TreeGrafter"/>
</dbReference>
<protein>
    <submittedName>
        <fullName evidence="3">Helix-turn-helix domain-containing protein</fullName>
    </submittedName>
</protein>
<dbReference type="GO" id="GO:0005829">
    <property type="term" value="C:cytosol"/>
    <property type="evidence" value="ECO:0007669"/>
    <property type="project" value="TreeGrafter"/>
</dbReference>
<dbReference type="SMART" id="SM00530">
    <property type="entry name" value="HTH_XRE"/>
    <property type="match status" value="1"/>
</dbReference>
<dbReference type="SUPFAM" id="SSF51182">
    <property type="entry name" value="RmlC-like cupins"/>
    <property type="match status" value="1"/>
</dbReference>
<dbReference type="InterPro" id="IPR014710">
    <property type="entry name" value="RmlC-like_jellyroll"/>
</dbReference>
<gene>
    <name evidence="3" type="ORF">FHP25_39175</name>
</gene>
<reference evidence="3 4" key="1">
    <citation type="submission" date="2019-06" db="EMBL/GenBank/DDBJ databases">
        <title>New taxonomy in bacterial strain CC-CFT640, isolated from vineyard.</title>
        <authorList>
            <person name="Lin S.-Y."/>
            <person name="Tsai C.-F."/>
            <person name="Young C.-C."/>
        </authorList>
    </citation>
    <scope>NUCLEOTIDE SEQUENCE [LARGE SCALE GENOMIC DNA]</scope>
    <source>
        <strain evidence="3 4">CC-CFT640</strain>
    </source>
</reference>
<dbReference type="RefSeq" id="WP_147852462.1">
    <property type="nucleotide sequence ID" value="NZ_VDUZ01000084.1"/>
</dbReference>
<evidence type="ECO:0000313" key="3">
    <source>
        <dbReference type="EMBL" id="TXL69414.1"/>
    </source>
</evidence>
<dbReference type="CDD" id="cd00093">
    <property type="entry name" value="HTH_XRE"/>
    <property type="match status" value="1"/>
</dbReference>
<evidence type="ECO:0000313" key="4">
    <source>
        <dbReference type="Proteomes" id="UP000321638"/>
    </source>
</evidence>
<dbReference type="InterPro" id="IPR001387">
    <property type="entry name" value="Cro/C1-type_HTH"/>
</dbReference>
<evidence type="ECO:0000256" key="1">
    <source>
        <dbReference type="ARBA" id="ARBA00023125"/>
    </source>
</evidence>
<dbReference type="Gene3D" id="1.10.260.40">
    <property type="entry name" value="lambda repressor-like DNA-binding domains"/>
    <property type="match status" value="1"/>
</dbReference>
<proteinExistence type="predicted"/>
<keyword evidence="1" id="KW-0238">DNA-binding</keyword>
<dbReference type="OrthoDB" id="189170at2"/>
<name>A0A5C8P6N6_9HYPH</name>
<dbReference type="SUPFAM" id="SSF47413">
    <property type="entry name" value="lambda repressor-like DNA-binding domains"/>
    <property type="match status" value="1"/>
</dbReference>
<dbReference type="AlphaFoldDB" id="A0A5C8P6N6"/>
<dbReference type="PROSITE" id="PS50943">
    <property type="entry name" value="HTH_CROC1"/>
    <property type="match status" value="1"/>
</dbReference>
<dbReference type="Pfam" id="PF07883">
    <property type="entry name" value="Cupin_2"/>
    <property type="match status" value="1"/>
</dbReference>
<sequence>MAEPDLNQQIAARVRQLRADRGITLEALADRSGVSRSMISLIERGETSPTAVLLEKLAAALDITLASLFEPPAGTASPVARRSDQTAWRDPASGYVRRNISPPFYPTPIQIVEVTFPAGARVAYDAAPRQTPAHHQVWVLDGRIEVTVGEQAHELATGDCLAFILDRPTAYRNRTREPARYAVVMAAGTDLPR</sequence>
<dbReference type="InterPro" id="IPR010982">
    <property type="entry name" value="Lambda_DNA-bd_dom_sf"/>
</dbReference>
<evidence type="ECO:0000259" key="2">
    <source>
        <dbReference type="PROSITE" id="PS50943"/>
    </source>
</evidence>
<keyword evidence="4" id="KW-1185">Reference proteome</keyword>
<dbReference type="GO" id="GO:0003677">
    <property type="term" value="F:DNA binding"/>
    <property type="evidence" value="ECO:0007669"/>
    <property type="project" value="UniProtKB-KW"/>
</dbReference>
<feature type="domain" description="HTH cro/C1-type" evidence="2">
    <location>
        <begin position="14"/>
        <end position="68"/>
    </location>
</feature>
<dbReference type="CDD" id="cd02209">
    <property type="entry name" value="cupin_XRE_C"/>
    <property type="match status" value="1"/>
</dbReference>
<organism evidence="3 4">
    <name type="scientific">Vineibacter terrae</name>
    <dbReference type="NCBI Taxonomy" id="2586908"/>
    <lineage>
        <taxon>Bacteria</taxon>
        <taxon>Pseudomonadati</taxon>
        <taxon>Pseudomonadota</taxon>
        <taxon>Alphaproteobacteria</taxon>
        <taxon>Hyphomicrobiales</taxon>
        <taxon>Vineibacter</taxon>
    </lineage>
</organism>
<accession>A0A5C8P6N6</accession>
<dbReference type="InterPro" id="IPR050807">
    <property type="entry name" value="TransReg_Diox_bact_type"/>
</dbReference>
<dbReference type="InterPro" id="IPR013096">
    <property type="entry name" value="Cupin_2"/>
</dbReference>
<dbReference type="EMBL" id="VDUZ01000084">
    <property type="protein sequence ID" value="TXL69414.1"/>
    <property type="molecule type" value="Genomic_DNA"/>
</dbReference>
<dbReference type="PANTHER" id="PTHR46797">
    <property type="entry name" value="HTH-TYPE TRANSCRIPTIONAL REGULATOR"/>
    <property type="match status" value="1"/>
</dbReference>